<keyword evidence="5" id="KW-1015">Disulfide bond</keyword>
<evidence type="ECO:0000256" key="3">
    <source>
        <dbReference type="ARBA" id="ARBA00022801"/>
    </source>
</evidence>
<dbReference type="InterPro" id="IPR043504">
    <property type="entry name" value="Peptidase_S1_PA_chymotrypsin"/>
</dbReference>
<dbReference type="AlphaFoldDB" id="A0A2I1RDQ5"/>
<keyword evidence="2" id="KW-0645">Protease</keyword>
<evidence type="ECO:0000313" key="7">
    <source>
        <dbReference type="EMBL" id="PKZ67277.1"/>
    </source>
</evidence>
<organism evidence="7 8">
    <name type="scientific">Gordonia terrae</name>
    <dbReference type="NCBI Taxonomy" id="2055"/>
    <lineage>
        <taxon>Bacteria</taxon>
        <taxon>Bacillati</taxon>
        <taxon>Actinomycetota</taxon>
        <taxon>Actinomycetes</taxon>
        <taxon>Mycobacteriales</taxon>
        <taxon>Gordoniaceae</taxon>
        <taxon>Gordonia</taxon>
    </lineage>
</organism>
<dbReference type="InterPro" id="IPR001316">
    <property type="entry name" value="Pept_S1A_streptogrisin"/>
</dbReference>
<evidence type="ECO:0000256" key="4">
    <source>
        <dbReference type="ARBA" id="ARBA00022825"/>
    </source>
</evidence>
<dbReference type="GO" id="GO:0006508">
    <property type="term" value="P:proteolysis"/>
    <property type="evidence" value="ECO:0007669"/>
    <property type="project" value="UniProtKB-KW"/>
</dbReference>
<dbReference type="PRINTS" id="PR00861">
    <property type="entry name" value="ALYTICPTASE"/>
</dbReference>
<keyword evidence="3" id="KW-0378">Hydrolase</keyword>
<evidence type="ECO:0000256" key="1">
    <source>
        <dbReference type="ARBA" id="ARBA00007664"/>
    </source>
</evidence>
<dbReference type="EMBL" id="PKJC01000001">
    <property type="protein sequence ID" value="PKZ67277.1"/>
    <property type="molecule type" value="Genomic_DNA"/>
</dbReference>
<feature type="chain" id="PRO_5014166924" evidence="6">
    <location>
        <begin position="29"/>
        <end position="246"/>
    </location>
</feature>
<name>A0A2I1RDQ5_9ACTN</name>
<evidence type="ECO:0000256" key="6">
    <source>
        <dbReference type="SAM" id="SignalP"/>
    </source>
</evidence>
<feature type="signal peptide" evidence="6">
    <location>
        <begin position="1"/>
        <end position="28"/>
    </location>
</feature>
<gene>
    <name evidence="7" type="ORF">CYJ73_00890</name>
</gene>
<evidence type="ECO:0000256" key="2">
    <source>
        <dbReference type="ARBA" id="ARBA00022670"/>
    </source>
</evidence>
<accession>A0A2I1RDQ5</accession>
<keyword evidence="4" id="KW-0720">Serine protease</keyword>
<dbReference type="GO" id="GO:0004252">
    <property type="term" value="F:serine-type endopeptidase activity"/>
    <property type="evidence" value="ECO:0007669"/>
    <property type="project" value="InterPro"/>
</dbReference>
<comment type="similarity">
    <text evidence="1">Belongs to the peptidase S1 family.</text>
</comment>
<dbReference type="STRING" id="2055.BCM27_11205"/>
<evidence type="ECO:0000313" key="8">
    <source>
        <dbReference type="Proteomes" id="UP000234662"/>
    </source>
</evidence>
<dbReference type="Gene3D" id="2.40.10.10">
    <property type="entry name" value="Trypsin-like serine proteases"/>
    <property type="match status" value="2"/>
</dbReference>
<dbReference type="Proteomes" id="UP000234662">
    <property type="component" value="Unassembled WGS sequence"/>
</dbReference>
<reference evidence="7 8" key="1">
    <citation type="submission" date="2017-12" db="EMBL/GenBank/DDBJ databases">
        <title>Phylogenetic diversity of female urinary microbiome.</title>
        <authorList>
            <person name="Thomas-White K."/>
            <person name="Wolfe A.J."/>
        </authorList>
    </citation>
    <scope>NUCLEOTIDE SEQUENCE [LARGE SCALE GENOMIC DNA]</scope>
    <source>
        <strain evidence="7 8">UMB0777</strain>
    </source>
</reference>
<sequence>MIKPHVAAATTLLAALAVALGTATPATAVTPRYADTLTAGQGILIGDGLCSIGFFGTNADGDRLAVTAGHCADGVGDEVTTTDGEPIGEVVEWKDDGGTPDGSITLADPRGYTVIAIEDDWDVDPVFVTAADPEVGEPVAKTGERTGTTVGTVTGLLHQDAAPEHRLVNAELVVLGGDSGSPWYQETRAGRYVLVGISSSGNFGTQNPDQAISTAQTIEGLYEQIAGSGTAWTDGFEIWFDEPDRR</sequence>
<protein>
    <submittedName>
        <fullName evidence="7">Uncharacterized protein</fullName>
    </submittedName>
</protein>
<evidence type="ECO:0000256" key="5">
    <source>
        <dbReference type="ARBA" id="ARBA00023157"/>
    </source>
</evidence>
<comment type="caution">
    <text evidence="7">The sequence shown here is derived from an EMBL/GenBank/DDBJ whole genome shotgun (WGS) entry which is preliminary data.</text>
</comment>
<keyword evidence="6" id="KW-0732">Signal</keyword>
<proteinExistence type="inferred from homology"/>
<dbReference type="SUPFAM" id="SSF50494">
    <property type="entry name" value="Trypsin-like serine proteases"/>
    <property type="match status" value="1"/>
</dbReference>
<dbReference type="RefSeq" id="WP_101818712.1">
    <property type="nucleotide sequence ID" value="NZ_CP096585.1"/>
</dbReference>
<dbReference type="InterPro" id="IPR009003">
    <property type="entry name" value="Peptidase_S1_PA"/>
</dbReference>